<dbReference type="SUPFAM" id="SSF56784">
    <property type="entry name" value="HAD-like"/>
    <property type="match status" value="1"/>
</dbReference>
<accession>A0A1X0NYN3</accession>
<organism evidence="4 5">
    <name type="scientific">Trypanosoma theileri</name>
    <dbReference type="NCBI Taxonomy" id="67003"/>
    <lineage>
        <taxon>Eukaryota</taxon>
        <taxon>Discoba</taxon>
        <taxon>Euglenozoa</taxon>
        <taxon>Kinetoplastea</taxon>
        <taxon>Metakinetoplastina</taxon>
        <taxon>Trypanosomatida</taxon>
        <taxon>Trypanosomatidae</taxon>
        <taxon>Trypanosoma</taxon>
    </lineage>
</organism>
<dbReference type="Proteomes" id="UP000192257">
    <property type="component" value="Unassembled WGS sequence"/>
</dbReference>
<dbReference type="InterPro" id="IPR023214">
    <property type="entry name" value="HAD_sf"/>
</dbReference>
<dbReference type="RefSeq" id="XP_028883870.1">
    <property type="nucleotide sequence ID" value="XM_029025047.1"/>
</dbReference>
<dbReference type="PANTHER" id="PTHR47267">
    <property type="match status" value="1"/>
</dbReference>
<reference evidence="4 5" key="1">
    <citation type="submission" date="2017-03" db="EMBL/GenBank/DDBJ databases">
        <title>An alternative strategy for trypanosome survival in the mammalian bloodstream revealed through genome and transcriptome analysis of the ubiquitous bovine parasite Trypanosoma (Megatrypanum) theileri.</title>
        <authorList>
            <person name="Kelly S."/>
            <person name="Ivens A."/>
            <person name="Mott A."/>
            <person name="O'Neill E."/>
            <person name="Emms D."/>
            <person name="Macleod O."/>
            <person name="Voorheis P."/>
            <person name="Matthews J."/>
            <person name="Matthews K."/>
            <person name="Carrington M."/>
        </authorList>
    </citation>
    <scope>NUCLEOTIDE SEQUENCE [LARGE SCALE GENOMIC DNA]</scope>
    <source>
        <strain evidence="4">Edinburgh</strain>
    </source>
</reference>
<dbReference type="AlphaFoldDB" id="A0A1X0NYN3"/>
<dbReference type="EMBL" id="NBCO01000011">
    <property type="protein sequence ID" value="ORC89804.1"/>
    <property type="molecule type" value="Genomic_DNA"/>
</dbReference>
<comment type="cofactor">
    <cofactor evidence="1">
        <name>Mg(2+)</name>
        <dbReference type="ChEBI" id="CHEBI:18420"/>
    </cofactor>
</comment>
<keyword evidence="2 4" id="KW-0378">Hydrolase</keyword>
<dbReference type="Gene3D" id="3.40.50.1000">
    <property type="entry name" value="HAD superfamily/HAD-like"/>
    <property type="match status" value="1"/>
</dbReference>
<dbReference type="Gene3D" id="3.30.1240.10">
    <property type="match status" value="2"/>
</dbReference>
<dbReference type="GeneID" id="39984827"/>
<proteinExistence type="predicted"/>
<keyword evidence="5" id="KW-1185">Reference proteome</keyword>
<evidence type="ECO:0000256" key="2">
    <source>
        <dbReference type="ARBA" id="ARBA00022801"/>
    </source>
</evidence>
<dbReference type="InterPro" id="IPR036412">
    <property type="entry name" value="HAD-like_sf"/>
</dbReference>
<dbReference type="STRING" id="67003.A0A1X0NYN3"/>
<evidence type="ECO:0000256" key="3">
    <source>
        <dbReference type="ARBA" id="ARBA00022842"/>
    </source>
</evidence>
<dbReference type="GO" id="GO:0016787">
    <property type="term" value="F:hydrolase activity"/>
    <property type="evidence" value="ECO:0007669"/>
    <property type="project" value="UniProtKB-KW"/>
</dbReference>
<dbReference type="VEuPathDB" id="TriTrypDB:TM35_000113380"/>
<dbReference type="Pfam" id="PF08282">
    <property type="entry name" value="Hydrolase_3"/>
    <property type="match status" value="1"/>
</dbReference>
<protein>
    <submittedName>
        <fullName evidence="4">Hydrolase</fullName>
    </submittedName>
</protein>
<dbReference type="PROSITE" id="PS01228">
    <property type="entry name" value="COF_1"/>
    <property type="match status" value="1"/>
</dbReference>
<evidence type="ECO:0000313" key="5">
    <source>
        <dbReference type="Proteomes" id="UP000192257"/>
    </source>
</evidence>
<evidence type="ECO:0000256" key="1">
    <source>
        <dbReference type="ARBA" id="ARBA00001946"/>
    </source>
</evidence>
<keyword evidence="3" id="KW-0460">Magnesium</keyword>
<dbReference type="PANTHER" id="PTHR47267:SF4">
    <property type="entry name" value="PYRIDOXAL PHOSPHATE PHOSPHATASE YIGL"/>
    <property type="match status" value="1"/>
</dbReference>
<comment type="caution">
    <text evidence="4">The sequence shown here is derived from an EMBL/GenBank/DDBJ whole genome shotgun (WGS) entry which is preliminary data.</text>
</comment>
<dbReference type="OrthoDB" id="27226at2759"/>
<evidence type="ECO:0000313" key="4">
    <source>
        <dbReference type="EMBL" id="ORC89804.1"/>
    </source>
</evidence>
<sequence>MTEPFPYAVVVTDLDGTLLSPSSTVTARSRAVLSRLSQAGVYIVLATGRIHSDVASILYNMHLPQPGYLVTSGGARVHLIGSKQEEKGTTTTTGLPPMELIVERDVEPEVVCDLLQMIPPGETEINIYMYQGDDWKCTLDWHEELENYKDSGLRYTLVDPQELVQEYQEYLKHQKEEEAKGGVTNNGTSHRKNPLAGMGKVAFLSDNVERLHALERDILQKYPKRVEVVFSATHCLDVCGAGVTKRSAIEALLRRLPQQNGAPLTMANCIVFGDGMNDKEMLAAGAKGCVMGNANPRLKALLPQMEVIGTNAEDGVAKKLEEVFKLE</sequence>
<gene>
    <name evidence="4" type="ORF">TM35_000113380</name>
</gene>
<name>A0A1X0NYN3_9TRYP</name>